<dbReference type="EMBL" id="BPQJ01000007">
    <property type="protein sequence ID" value="GJD61701.1"/>
    <property type="molecule type" value="Genomic_DNA"/>
</dbReference>
<evidence type="ECO:0000313" key="2">
    <source>
        <dbReference type="Proteomes" id="UP001055286"/>
    </source>
</evidence>
<keyword evidence="2" id="KW-1185">Reference proteome</keyword>
<proteinExistence type="predicted"/>
<name>A0AA37HA67_9HYPH</name>
<dbReference type="Proteomes" id="UP001055286">
    <property type="component" value="Unassembled WGS sequence"/>
</dbReference>
<organism evidence="1 2">
    <name type="scientific">Methylobacterium frigidaeris</name>
    <dbReference type="NCBI Taxonomy" id="2038277"/>
    <lineage>
        <taxon>Bacteria</taxon>
        <taxon>Pseudomonadati</taxon>
        <taxon>Pseudomonadota</taxon>
        <taxon>Alphaproteobacteria</taxon>
        <taxon>Hyphomicrobiales</taxon>
        <taxon>Methylobacteriaceae</taxon>
        <taxon>Methylobacterium</taxon>
    </lineage>
</organism>
<reference evidence="1" key="1">
    <citation type="journal article" date="2016" name="Front. Microbiol.">
        <title>Genome Sequence of the Piezophilic, Mesophilic Sulfate-Reducing Bacterium Desulfovibrio indicus J2T.</title>
        <authorList>
            <person name="Cao J."/>
            <person name="Maignien L."/>
            <person name="Shao Z."/>
            <person name="Alain K."/>
            <person name="Jebbar M."/>
        </authorList>
    </citation>
    <scope>NUCLEOTIDE SEQUENCE</scope>
    <source>
        <strain evidence="1">JCM 32048</strain>
    </source>
</reference>
<gene>
    <name evidence="1" type="ORF">MPEAHAMD_1844</name>
</gene>
<accession>A0AA37HA67</accession>
<dbReference type="AlphaFoldDB" id="A0AA37HA67"/>
<sequence length="52" mass="5882">MHWIVQGRVVGDPTHALRRLLSLHQDPGKRELEGPNVFVRERVVSQGTPRVG</sequence>
<reference evidence="1" key="2">
    <citation type="submission" date="2021-08" db="EMBL/GenBank/DDBJ databases">
        <authorList>
            <person name="Tani A."/>
            <person name="Ola A."/>
            <person name="Ogura Y."/>
            <person name="Katsura K."/>
            <person name="Hayashi T."/>
        </authorList>
    </citation>
    <scope>NUCLEOTIDE SEQUENCE</scope>
    <source>
        <strain evidence="1">JCM 32048</strain>
    </source>
</reference>
<protein>
    <submittedName>
        <fullName evidence="1">Uncharacterized protein</fullName>
    </submittedName>
</protein>
<comment type="caution">
    <text evidence="1">The sequence shown here is derived from an EMBL/GenBank/DDBJ whole genome shotgun (WGS) entry which is preliminary data.</text>
</comment>
<evidence type="ECO:0000313" key="1">
    <source>
        <dbReference type="EMBL" id="GJD61701.1"/>
    </source>
</evidence>